<gene>
    <name evidence="3" type="ORF">PDE001_LOCUS3504</name>
</gene>
<dbReference type="InterPro" id="IPR036871">
    <property type="entry name" value="PX_dom_sf"/>
</dbReference>
<sequence>MRDIDARVTGFNYTTYHAYTTEVEVDGHTWMLSIRYNTFYQFYERLLAIEKYFSVDFPPKGNLFFSPSPEERQEELDEFMLSTLAYFDMRDHPKRMGALLDELLKISKHLVVKDEEKEEERTASEGSFDVIDDFLESGYDISQRIVADENQVKAVVKLDSQGLKAENEDEVQAHDTVKINLVELETKTKAVESKAAKLEKSTDVQLSVKQDKVMEVEVEMQQKKAAVAKVEEKPATPMIEKNTVPHGKPADAIPTQAASETTAPSLESEEDALESVAPIEGDYENASDTTIKLHAVSILGSKSEAKMVKENEPFSQEESQEPDLESWKEDTESENPVVGWFRRIITFGSSPGEKEEQEAVQKQYEEEDEQRDQGEQEAAAQAETEAEEAEAEEAEAAEAEACTKAEEEAKVEAMEAELLLAALNLRLKRYRHPVFFRNFNCDVKASRFFMPQRLSSGILV</sequence>
<dbReference type="CDD" id="cd06093">
    <property type="entry name" value="PX_domain"/>
    <property type="match status" value="1"/>
</dbReference>
<feature type="region of interest" description="Disordered" evidence="2">
    <location>
        <begin position="351"/>
        <end position="405"/>
    </location>
</feature>
<keyword evidence="1" id="KW-0175">Coiled coil</keyword>
<dbReference type="AlphaFoldDB" id="A0AAV0TW49"/>
<keyword evidence="4" id="KW-1185">Reference proteome</keyword>
<feature type="coiled-coil region" evidence="1">
    <location>
        <begin position="181"/>
        <end position="233"/>
    </location>
</feature>
<accession>A0AAV0TW49</accession>
<proteinExistence type="predicted"/>
<dbReference type="SUPFAM" id="SSF64268">
    <property type="entry name" value="PX domain"/>
    <property type="match status" value="1"/>
</dbReference>
<evidence type="ECO:0000256" key="2">
    <source>
        <dbReference type="SAM" id="MobiDB-lite"/>
    </source>
</evidence>
<dbReference type="Proteomes" id="UP001162029">
    <property type="component" value="Unassembled WGS sequence"/>
</dbReference>
<evidence type="ECO:0000313" key="3">
    <source>
        <dbReference type="EMBL" id="CAI5726116.1"/>
    </source>
</evidence>
<feature type="compositionally biased region" description="Polar residues" evidence="2">
    <location>
        <begin position="256"/>
        <end position="265"/>
    </location>
</feature>
<comment type="caution">
    <text evidence="3">The sequence shown here is derived from an EMBL/GenBank/DDBJ whole genome shotgun (WGS) entry which is preliminary data.</text>
</comment>
<evidence type="ECO:0000256" key="1">
    <source>
        <dbReference type="SAM" id="Coils"/>
    </source>
</evidence>
<dbReference type="GO" id="GO:0035091">
    <property type="term" value="F:phosphatidylinositol binding"/>
    <property type="evidence" value="ECO:0007669"/>
    <property type="project" value="InterPro"/>
</dbReference>
<feature type="region of interest" description="Disordered" evidence="2">
    <location>
        <begin position="239"/>
        <end position="274"/>
    </location>
</feature>
<protein>
    <recommendedName>
        <fullName evidence="5">PX domain-containing protein</fullName>
    </recommendedName>
</protein>
<dbReference type="EMBL" id="CANTFM010000596">
    <property type="protein sequence ID" value="CAI5726116.1"/>
    <property type="molecule type" value="Genomic_DNA"/>
</dbReference>
<organism evidence="3 4">
    <name type="scientific">Peronospora destructor</name>
    <dbReference type="NCBI Taxonomy" id="86335"/>
    <lineage>
        <taxon>Eukaryota</taxon>
        <taxon>Sar</taxon>
        <taxon>Stramenopiles</taxon>
        <taxon>Oomycota</taxon>
        <taxon>Peronosporomycetes</taxon>
        <taxon>Peronosporales</taxon>
        <taxon>Peronosporaceae</taxon>
        <taxon>Peronospora</taxon>
    </lineage>
</organism>
<feature type="region of interest" description="Disordered" evidence="2">
    <location>
        <begin position="309"/>
        <end position="333"/>
    </location>
</feature>
<evidence type="ECO:0000313" key="4">
    <source>
        <dbReference type="Proteomes" id="UP001162029"/>
    </source>
</evidence>
<name>A0AAV0TW49_9STRA</name>
<dbReference type="Gene3D" id="3.30.1520.10">
    <property type="entry name" value="Phox-like domain"/>
    <property type="match status" value="1"/>
</dbReference>
<feature type="compositionally biased region" description="Acidic residues" evidence="2">
    <location>
        <begin position="384"/>
        <end position="398"/>
    </location>
</feature>
<reference evidence="3" key="1">
    <citation type="submission" date="2022-12" db="EMBL/GenBank/DDBJ databases">
        <authorList>
            <person name="Webb A."/>
        </authorList>
    </citation>
    <scope>NUCLEOTIDE SEQUENCE</scope>
    <source>
        <strain evidence="3">Pd1</strain>
    </source>
</reference>
<evidence type="ECO:0008006" key="5">
    <source>
        <dbReference type="Google" id="ProtNLM"/>
    </source>
</evidence>